<dbReference type="EMBL" id="ANOG01000006">
    <property type="protein sequence ID" value="EMI23024.1"/>
    <property type="molecule type" value="Genomic_DNA"/>
</dbReference>
<dbReference type="AlphaFoldDB" id="M5SA15"/>
<keyword evidence="2" id="KW-1185">Reference proteome</keyword>
<dbReference type="Proteomes" id="UP000011991">
    <property type="component" value="Unassembled WGS sequence"/>
</dbReference>
<accession>M5SA15</accession>
<name>M5SA15_9BACT</name>
<dbReference type="PATRIC" id="fig|1265738.3.peg.49"/>
<comment type="caution">
    <text evidence="1">The sequence shown here is derived from an EMBL/GenBank/DDBJ whole genome shotgun (WGS) entry which is preliminary data.</text>
</comment>
<sequence length="99" mass="10507">MIAGWGGDKWILGAVIAGWTFGSLGDTWNVIAGARECSRRLAFAEYEGARFLGQAKLLTNFPSEALNCNAVVQRISEGSAAAMQDGSKNDSALRNATLL</sequence>
<evidence type="ECO:0000313" key="1">
    <source>
        <dbReference type="EMBL" id="EMI23024.1"/>
    </source>
</evidence>
<gene>
    <name evidence="1" type="ORF">RMSM_00051</name>
</gene>
<evidence type="ECO:0000313" key="2">
    <source>
        <dbReference type="Proteomes" id="UP000011991"/>
    </source>
</evidence>
<organism evidence="1 2">
    <name type="scientific">Rhodopirellula maiorica SM1</name>
    <dbReference type="NCBI Taxonomy" id="1265738"/>
    <lineage>
        <taxon>Bacteria</taxon>
        <taxon>Pseudomonadati</taxon>
        <taxon>Planctomycetota</taxon>
        <taxon>Planctomycetia</taxon>
        <taxon>Pirellulales</taxon>
        <taxon>Pirellulaceae</taxon>
        <taxon>Novipirellula</taxon>
    </lineage>
</organism>
<reference evidence="1 2" key="1">
    <citation type="journal article" date="2013" name="Mar. Genomics">
        <title>Expression of sulfatases in Rhodopirellula baltica and the diversity of sulfatases in the genus Rhodopirellula.</title>
        <authorList>
            <person name="Wegner C.E."/>
            <person name="Richter-Heitmann T."/>
            <person name="Klindworth A."/>
            <person name="Klockow C."/>
            <person name="Richter M."/>
            <person name="Achstetter T."/>
            <person name="Glockner F.O."/>
            <person name="Harder J."/>
        </authorList>
    </citation>
    <scope>NUCLEOTIDE SEQUENCE [LARGE SCALE GENOMIC DNA]</scope>
    <source>
        <strain evidence="1 2">SM1</strain>
    </source>
</reference>
<protein>
    <submittedName>
        <fullName evidence="1">Uncharacterized protein</fullName>
    </submittedName>
</protein>
<proteinExistence type="predicted"/>